<evidence type="ECO:0000313" key="2">
    <source>
        <dbReference type="EMBL" id="KAJ1209859.1"/>
    </source>
</evidence>
<evidence type="ECO:0000313" key="3">
    <source>
        <dbReference type="Proteomes" id="UP001066276"/>
    </source>
</evidence>
<feature type="transmembrane region" description="Helical" evidence="1">
    <location>
        <begin position="96"/>
        <end position="115"/>
    </location>
</feature>
<protein>
    <submittedName>
        <fullName evidence="2">Uncharacterized protein</fullName>
    </submittedName>
</protein>
<accession>A0AAV7WCR9</accession>
<keyword evidence="1" id="KW-0812">Transmembrane</keyword>
<proteinExistence type="predicted"/>
<name>A0AAV7WCR9_PLEWA</name>
<organism evidence="2 3">
    <name type="scientific">Pleurodeles waltl</name>
    <name type="common">Iberian ribbed newt</name>
    <dbReference type="NCBI Taxonomy" id="8319"/>
    <lineage>
        <taxon>Eukaryota</taxon>
        <taxon>Metazoa</taxon>
        <taxon>Chordata</taxon>
        <taxon>Craniata</taxon>
        <taxon>Vertebrata</taxon>
        <taxon>Euteleostomi</taxon>
        <taxon>Amphibia</taxon>
        <taxon>Batrachia</taxon>
        <taxon>Caudata</taxon>
        <taxon>Salamandroidea</taxon>
        <taxon>Salamandridae</taxon>
        <taxon>Pleurodelinae</taxon>
        <taxon>Pleurodeles</taxon>
    </lineage>
</organism>
<dbReference type="Proteomes" id="UP001066276">
    <property type="component" value="Chromosome 1_2"/>
</dbReference>
<evidence type="ECO:0000256" key="1">
    <source>
        <dbReference type="SAM" id="Phobius"/>
    </source>
</evidence>
<keyword evidence="1" id="KW-0472">Membrane</keyword>
<comment type="caution">
    <text evidence="2">The sequence shown here is derived from an EMBL/GenBank/DDBJ whole genome shotgun (WGS) entry which is preliminary data.</text>
</comment>
<sequence length="131" mass="15568">MQGVEAQDDDFLDDAYMNQEGNYMNKYVLDSHQDDVGEDDLYVQHPELTGEKCRRPEDTGLRQTVLKEPPVQKRVPANHTACFRKRAAVRAFCKRVATLLFQPFLIWLFFTPRFLERKRIFRRRLLYNVVD</sequence>
<keyword evidence="1" id="KW-1133">Transmembrane helix</keyword>
<reference evidence="2" key="1">
    <citation type="journal article" date="2022" name="bioRxiv">
        <title>Sequencing and chromosome-scale assembly of the giantPleurodeles waltlgenome.</title>
        <authorList>
            <person name="Brown T."/>
            <person name="Elewa A."/>
            <person name="Iarovenko S."/>
            <person name="Subramanian E."/>
            <person name="Araus A.J."/>
            <person name="Petzold A."/>
            <person name="Susuki M."/>
            <person name="Suzuki K.-i.T."/>
            <person name="Hayashi T."/>
            <person name="Toyoda A."/>
            <person name="Oliveira C."/>
            <person name="Osipova E."/>
            <person name="Leigh N.D."/>
            <person name="Simon A."/>
            <person name="Yun M.H."/>
        </authorList>
    </citation>
    <scope>NUCLEOTIDE SEQUENCE</scope>
    <source>
        <strain evidence="2">20211129_DDA</strain>
        <tissue evidence="2">Liver</tissue>
    </source>
</reference>
<dbReference type="EMBL" id="JANPWB010000002">
    <property type="protein sequence ID" value="KAJ1209859.1"/>
    <property type="molecule type" value="Genomic_DNA"/>
</dbReference>
<gene>
    <name evidence="2" type="ORF">NDU88_005231</name>
</gene>
<keyword evidence="3" id="KW-1185">Reference proteome</keyword>
<dbReference type="AlphaFoldDB" id="A0AAV7WCR9"/>